<dbReference type="InterPro" id="IPR013766">
    <property type="entry name" value="Thioredoxin_domain"/>
</dbReference>
<dbReference type="PROSITE" id="PS51352">
    <property type="entry name" value="THIOREDOXIN_2"/>
    <property type="match status" value="1"/>
</dbReference>
<accession>A0AAN0T4E4</accession>
<dbReference type="EMBL" id="CP010525">
    <property type="protein sequence ID" value="AJO22188.1"/>
    <property type="molecule type" value="Genomic_DNA"/>
</dbReference>
<dbReference type="Proteomes" id="UP000032024">
    <property type="component" value="Chromosome"/>
</dbReference>
<name>A0AAN0T4E4_HEYCO</name>
<dbReference type="Pfam" id="PF00085">
    <property type="entry name" value="Thioredoxin"/>
    <property type="match status" value="1"/>
</dbReference>
<protein>
    <submittedName>
        <fullName evidence="2">Thioredoxin</fullName>
    </submittedName>
</protein>
<dbReference type="PANTHER" id="PTHR10438">
    <property type="entry name" value="THIOREDOXIN"/>
    <property type="match status" value="1"/>
</dbReference>
<proteinExistence type="predicted"/>
<sequence length="127" mass="14990">MKNETALPLRYNKKKTQKLEGLTMQELQSMEDFKNLKENGTHIFLFSADWCPDCRFLDPFMPEIEKEYSDYTFVHVDRDKFLDLCADLDVYGIPSFVAFRDGKEIGRFVSKDRKTKEEVEKFIESLA</sequence>
<gene>
    <name evidence="2" type="ORF">SB48_HM08orf02193</name>
</gene>
<keyword evidence="3" id="KW-1185">Reference proteome</keyword>
<dbReference type="PANTHER" id="PTHR10438:SF468">
    <property type="entry name" value="THIOREDOXIN-1-RELATED"/>
    <property type="match status" value="1"/>
</dbReference>
<dbReference type="InterPro" id="IPR036249">
    <property type="entry name" value="Thioredoxin-like_sf"/>
</dbReference>
<dbReference type="CDD" id="cd02947">
    <property type="entry name" value="TRX_family"/>
    <property type="match status" value="1"/>
</dbReference>
<organism evidence="2 3">
    <name type="scientific">Heyndrickxia coagulans</name>
    <name type="common">Weizmannia coagulans</name>
    <dbReference type="NCBI Taxonomy" id="1398"/>
    <lineage>
        <taxon>Bacteria</taxon>
        <taxon>Bacillati</taxon>
        <taxon>Bacillota</taxon>
        <taxon>Bacilli</taxon>
        <taxon>Bacillales</taxon>
        <taxon>Bacillaceae</taxon>
        <taxon>Heyndrickxia</taxon>
    </lineage>
</organism>
<dbReference type="AlphaFoldDB" id="A0AAN0T4E4"/>
<evidence type="ECO:0000313" key="2">
    <source>
        <dbReference type="EMBL" id="AJO22188.1"/>
    </source>
</evidence>
<dbReference type="Gene3D" id="3.40.30.10">
    <property type="entry name" value="Glutaredoxin"/>
    <property type="match status" value="1"/>
</dbReference>
<evidence type="ECO:0000259" key="1">
    <source>
        <dbReference type="PROSITE" id="PS51352"/>
    </source>
</evidence>
<reference evidence="3" key="1">
    <citation type="submission" date="2015-01" db="EMBL/GenBank/DDBJ databases">
        <title>Comparative genome analysis of Bacillus coagulans HM-08, Clostridium butyricum HM-68, Bacillus subtilis HM-66 and Bacillus paralicheniformis BL-09.</title>
        <authorList>
            <person name="Zhang H."/>
        </authorList>
    </citation>
    <scope>NUCLEOTIDE SEQUENCE [LARGE SCALE GENOMIC DNA]</scope>
    <source>
        <strain evidence="3">HM-08</strain>
    </source>
</reference>
<feature type="domain" description="Thioredoxin" evidence="1">
    <location>
        <begin position="8"/>
        <end position="127"/>
    </location>
</feature>
<dbReference type="InterPro" id="IPR050620">
    <property type="entry name" value="Thioredoxin_H-type-like"/>
</dbReference>
<dbReference type="SUPFAM" id="SSF52833">
    <property type="entry name" value="Thioredoxin-like"/>
    <property type="match status" value="1"/>
</dbReference>
<evidence type="ECO:0000313" key="3">
    <source>
        <dbReference type="Proteomes" id="UP000032024"/>
    </source>
</evidence>